<accession>A0ABC8SPL8</accession>
<organism evidence="2 3">
    <name type="scientific">Ilex paraguariensis</name>
    <name type="common">yerba mate</name>
    <dbReference type="NCBI Taxonomy" id="185542"/>
    <lineage>
        <taxon>Eukaryota</taxon>
        <taxon>Viridiplantae</taxon>
        <taxon>Streptophyta</taxon>
        <taxon>Embryophyta</taxon>
        <taxon>Tracheophyta</taxon>
        <taxon>Spermatophyta</taxon>
        <taxon>Magnoliopsida</taxon>
        <taxon>eudicotyledons</taxon>
        <taxon>Gunneridae</taxon>
        <taxon>Pentapetalae</taxon>
        <taxon>asterids</taxon>
        <taxon>campanulids</taxon>
        <taxon>Aquifoliales</taxon>
        <taxon>Aquifoliaceae</taxon>
        <taxon>Ilex</taxon>
    </lineage>
</organism>
<evidence type="ECO:0000313" key="2">
    <source>
        <dbReference type="EMBL" id="CAK9159109.1"/>
    </source>
</evidence>
<name>A0ABC8SPL8_9AQUA</name>
<dbReference type="AlphaFoldDB" id="A0ABC8SPL8"/>
<dbReference type="EMBL" id="CAUOFW020003298">
    <property type="protein sequence ID" value="CAK9159109.1"/>
    <property type="molecule type" value="Genomic_DNA"/>
</dbReference>
<reference evidence="2 3" key="1">
    <citation type="submission" date="2024-02" db="EMBL/GenBank/DDBJ databases">
        <authorList>
            <person name="Vignale AGUSTIN F."/>
            <person name="Sosa J E."/>
            <person name="Modenutti C."/>
        </authorList>
    </citation>
    <scope>NUCLEOTIDE SEQUENCE [LARGE SCALE GENOMIC DNA]</scope>
</reference>
<protein>
    <recommendedName>
        <fullName evidence="1">PB1-like domain-containing protein</fullName>
    </recommendedName>
</protein>
<proteinExistence type="predicted"/>
<feature type="domain" description="PB1-like" evidence="1">
    <location>
        <begin position="9"/>
        <end position="109"/>
    </location>
</feature>
<gene>
    <name evidence="2" type="ORF">ILEXP_LOCUS27787</name>
</gene>
<sequence>MQINLLNIFTIRLHHGGRLEYLGDRANIGGKVNHIDRCHVDEISLIESDSMLKDTIRLYADEISLGSYEINKFYHRSWHEWRLLENDVQVLDMINWVDEDKVIDIYVDHIKQKSSCNGDMNDSDSSDYDIIDDQLYETFVDKDVDKGKGVDSKKGTTYDVDNDLCAEYYDSENYYVLVVHHRTTRKEDIVKKEGEVSTVNSKSDMVDPQFKLGMCSKQLLSLELQLDNMQ</sequence>
<comment type="caution">
    <text evidence="2">The sequence shown here is derived from an EMBL/GenBank/DDBJ whole genome shotgun (WGS) entry which is preliminary data.</text>
</comment>
<dbReference type="InterPro" id="IPR058594">
    <property type="entry name" value="PB1-like_dom_pln"/>
</dbReference>
<evidence type="ECO:0000313" key="3">
    <source>
        <dbReference type="Proteomes" id="UP001642360"/>
    </source>
</evidence>
<keyword evidence="3" id="KW-1185">Reference proteome</keyword>
<evidence type="ECO:0000259" key="1">
    <source>
        <dbReference type="Pfam" id="PF26130"/>
    </source>
</evidence>
<dbReference type="Proteomes" id="UP001642360">
    <property type="component" value="Unassembled WGS sequence"/>
</dbReference>
<dbReference type="Pfam" id="PF26130">
    <property type="entry name" value="PB1-like"/>
    <property type="match status" value="1"/>
</dbReference>